<dbReference type="Proteomes" id="UP000660862">
    <property type="component" value="Unassembled WGS sequence"/>
</dbReference>
<dbReference type="PANTHER" id="PTHR43335">
    <property type="entry name" value="ABC TRANSPORTER, ATP-BINDING PROTEIN"/>
    <property type="match status" value="1"/>
</dbReference>
<evidence type="ECO:0000313" key="7">
    <source>
        <dbReference type="Proteomes" id="UP000660862"/>
    </source>
</evidence>
<evidence type="ECO:0000259" key="5">
    <source>
        <dbReference type="PROSITE" id="PS50893"/>
    </source>
</evidence>
<dbReference type="GO" id="GO:0005524">
    <property type="term" value="F:ATP binding"/>
    <property type="evidence" value="ECO:0007669"/>
    <property type="project" value="UniProtKB-KW"/>
</dbReference>
<evidence type="ECO:0000256" key="2">
    <source>
        <dbReference type="ARBA" id="ARBA00022448"/>
    </source>
</evidence>
<proteinExistence type="inferred from homology"/>
<evidence type="ECO:0000256" key="3">
    <source>
        <dbReference type="ARBA" id="ARBA00022741"/>
    </source>
</evidence>
<dbReference type="GO" id="GO:0016887">
    <property type="term" value="F:ATP hydrolysis activity"/>
    <property type="evidence" value="ECO:0007669"/>
    <property type="project" value="InterPro"/>
</dbReference>
<dbReference type="PROSITE" id="PS50893">
    <property type="entry name" value="ABC_TRANSPORTER_2"/>
    <property type="match status" value="1"/>
</dbReference>
<dbReference type="SUPFAM" id="SSF52540">
    <property type="entry name" value="P-loop containing nucleoside triphosphate hydrolases"/>
    <property type="match status" value="1"/>
</dbReference>
<dbReference type="Pfam" id="PF00005">
    <property type="entry name" value="ABC_tran"/>
    <property type="match status" value="1"/>
</dbReference>
<protein>
    <recommendedName>
        <fullName evidence="5">ABC transporter domain-containing protein</fullName>
    </recommendedName>
</protein>
<dbReference type="EMBL" id="BMER01000002">
    <property type="protein sequence ID" value="GGG91080.1"/>
    <property type="molecule type" value="Genomic_DNA"/>
</dbReference>
<dbReference type="CDD" id="cd03230">
    <property type="entry name" value="ABC_DR_subfamily_A"/>
    <property type="match status" value="1"/>
</dbReference>
<evidence type="ECO:0000256" key="4">
    <source>
        <dbReference type="ARBA" id="ARBA00022840"/>
    </source>
</evidence>
<evidence type="ECO:0000256" key="1">
    <source>
        <dbReference type="ARBA" id="ARBA00005417"/>
    </source>
</evidence>
<keyword evidence="2" id="KW-0813">Transport</keyword>
<feature type="domain" description="ABC transporter" evidence="5">
    <location>
        <begin position="6"/>
        <end position="237"/>
    </location>
</feature>
<organism evidence="6 7">
    <name type="scientific">Parapedobacter pyrenivorans</name>
    <dbReference type="NCBI Taxonomy" id="1305674"/>
    <lineage>
        <taxon>Bacteria</taxon>
        <taxon>Pseudomonadati</taxon>
        <taxon>Bacteroidota</taxon>
        <taxon>Sphingobacteriia</taxon>
        <taxon>Sphingobacteriales</taxon>
        <taxon>Sphingobacteriaceae</taxon>
        <taxon>Parapedobacter</taxon>
    </lineage>
</organism>
<accession>A0A917HUF5</accession>
<dbReference type="RefSeq" id="WP_188506566.1">
    <property type="nucleotide sequence ID" value="NZ_BMER01000002.1"/>
</dbReference>
<comment type="similarity">
    <text evidence="1">Belongs to the ABC transporter superfamily.</text>
</comment>
<keyword evidence="3" id="KW-0547">Nucleotide-binding</keyword>
<gene>
    <name evidence="6" type="ORF">GCM10007415_27060</name>
</gene>
<reference evidence="6" key="2">
    <citation type="submission" date="2020-09" db="EMBL/GenBank/DDBJ databases">
        <authorList>
            <person name="Sun Q."/>
            <person name="Zhou Y."/>
        </authorList>
    </citation>
    <scope>NUCLEOTIDE SEQUENCE</scope>
    <source>
        <strain evidence="6">CGMCC 1.12195</strain>
    </source>
</reference>
<dbReference type="InterPro" id="IPR003439">
    <property type="entry name" value="ABC_transporter-like_ATP-bd"/>
</dbReference>
<name>A0A917HUF5_9SPHI</name>
<dbReference type="Gene3D" id="3.40.50.300">
    <property type="entry name" value="P-loop containing nucleotide triphosphate hydrolases"/>
    <property type="match status" value="1"/>
</dbReference>
<dbReference type="InterPro" id="IPR027417">
    <property type="entry name" value="P-loop_NTPase"/>
</dbReference>
<keyword evidence="4" id="KW-0067">ATP-binding</keyword>
<keyword evidence="7" id="KW-1185">Reference proteome</keyword>
<dbReference type="PANTHER" id="PTHR43335:SF4">
    <property type="entry name" value="ABC TRANSPORTER, ATP-BINDING PROTEIN"/>
    <property type="match status" value="1"/>
</dbReference>
<comment type="caution">
    <text evidence="6">The sequence shown here is derived from an EMBL/GenBank/DDBJ whole genome shotgun (WGS) entry which is preliminary data.</text>
</comment>
<dbReference type="SMART" id="SM00382">
    <property type="entry name" value="AAA"/>
    <property type="match status" value="1"/>
</dbReference>
<dbReference type="InterPro" id="IPR003593">
    <property type="entry name" value="AAA+_ATPase"/>
</dbReference>
<reference evidence="6" key="1">
    <citation type="journal article" date="2014" name="Int. J. Syst. Evol. Microbiol.">
        <title>Complete genome sequence of Corynebacterium casei LMG S-19264T (=DSM 44701T), isolated from a smear-ripened cheese.</title>
        <authorList>
            <consortium name="US DOE Joint Genome Institute (JGI-PGF)"/>
            <person name="Walter F."/>
            <person name="Albersmeier A."/>
            <person name="Kalinowski J."/>
            <person name="Ruckert C."/>
        </authorList>
    </citation>
    <scope>NUCLEOTIDE SEQUENCE</scope>
    <source>
        <strain evidence="6">CGMCC 1.12195</strain>
    </source>
</reference>
<evidence type="ECO:0000313" key="6">
    <source>
        <dbReference type="EMBL" id="GGG91080.1"/>
    </source>
</evidence>
<sequence>MKESVIVLRELTKRYAKQTAVDGLNLTVYRGEIFGLLGPNGAGKTTTILMLLGLTEPTSGYAEVCGMNATRNPIDVKRKVGYLPDNVGFYDYMSGLDNLVLIGRLNGLGDTDAQERANKLLDDVGLAENKDKKAGAYSRGMKQRLGLAEVLIKQPEVIILDEPTLGIDPSGVREFLTLIQSLSKQQGITVLLSSHHLHHVQQVCDRVGLFVDGKLLANGTIDSLARSLFDEGGHITTVVVREAAAEKESWLTALLQQVPGVTAVAIEGNEFIVKATENNTALVVSELVNAGQAIEEVRKKSYGLDDIYQRYFEHHEEPI</sequence>
<dbReference type="AlphaFoldDB" id="A0A917HUF5"/>